<gene>
    <name evidence="2" type="ORF">BJP34_04520</name>
</gene>
<name>A0A1D8TMH1_9CYAN</name>
<evidence type="ECO:0000313" key="2">
    <source>
        <dbReference type="EMBL" id="AOW98814.1"/>
    </source>
</evidence>
<proteinExistence type="predicted"/>
<protein>
    <submittedName>
        <fullName evidence="2">Uncharacterized protein</fullName>
    </submittedName>
</protein>
<dbReference type="KEGG" id="mpro:BJP34_04520"/>
<accession>A0A1D8TMH1</accession>
<dbReference type="RefSeq" id="WP_070391321.1">
    <property type="nucleotide sequence ID" value="NZ_CP017599.1"/>
</dbReference>
<dbReference type="AlphaFoldDB" id="A0A1D8TMH1"/>
<evidence type="ECO:0000256" key="1">
    <source>
        <dbReference type="SAM" id="MobiDB-lite"/>
    </source>
</evidence>
<reference evidence="3" key="1">
    <citation type="submission" date="2016-10" db="EMBL/GenBank/DDBJ databases">
        <title>Comparative genomics uncovers the prolific and rare metabolic potential of the cyanobacterial genus Moorea.</title>
        <authorList>
            <person name="Leao T."/>
            <person name="Castelao G."/>
            <person name="Korobeynikov A."/>
            <person name="Monroe E.A."/>
            <person name="Podell S."/>
            <person name="Glukhov E."/>
            <person name="Allen E."/>
            <person name="Gerwick W.H."/>
            <person name="Gerwick L."/>
        </authorList>
    </citation>
    <scope>NUCLEOTIDE SEQUENCE [LARGE SCALE GENOMIC DNA]</scope>
    <source>
        <strain evidence="3">PAL-8-15-08-1</strain>
    </source>
</reference>
<dbReference type="Proteomes" id="UP000177870">
    <property type="component" value="Chromosome"/>
</dbReference>
<organism evidence="2 3">
    <name type="scientific">Moorena producens PAL-8-15-08-1</name>
    <dbReference type="NCBI Taxonomy" id="1458985"/>
    <lineage>
        <taxon>Bacteria</taxon>
        <taxon>Bacillati</taxon>
        <taxon>Cyanobacteriota</taxon>
        <taxon>Cyanophyceae</taxon>
        <taxon>Coleofasciculales</taxon>
        <taxon>Coleofasciculaceae</taxon>
        <taxon>Moorena</taxon>
    </lineage>
</organism>
<feature type="region of interest" description="Disordered" evidence="1">
    <location>
        <begin position="23"/>
        <end position="48"/>
    </location>
</feature>
<evidence type="ECO:0000313" key="3">
    <source>
        <dbReference type="Proteomes" id="UP000177870"/>
    </source>
</evidence>
<sequence length="110" mass="12036">MGGWGDGEIGRWGDLTGVGFLHLGKTWDDPEGEEKENNEQAMQRRQRGFPPLALGIKTMMIFSDAAPPKGVSPTRAWDQDNDNNGIFSYPPHPKPHTPHPTPSAISLCAT</sequence>
<dbReference type="EMBL" id="CP017599">
    <property type="protein sequence ID" value="AOW98814.1"/>
    <property type="molecule type" value="Genomic_DNA"/>
</dbReference>
<feature type="region of interest" description="Disordered" evidence="1">
    <location>
        <begin position="65"/>
        <end position="110"/>
    </location>
</feature>